<dbReference type="EMBL" id="AWWV01014325">
    <property type="protein sequence ID" value="OMO57636.1"/>
    <property type="molecule type" value="Genomic_DNA"/>
</dbReference>
<dbReference type="Gramene" id="OMO57636">
    <property type="protein sequence ID" value="OMO57636"/>
    <property type="gene ID" value="CCACVL1_25725"/>
</dbReference>
<protein>
    <recommendedName>
        <fullName evidence="2">PB1-like domain-containing protein</fullName>
    </recommendedName>
</protein>
<evidence type="ECO:0000259" key="2">
    <source>
        <dbReference type="Pfam" id="PF26130"/>
    </source>
</evidence>
<evidence type="ECO:0000313" key="4">
    <source>
        <dbReference type="Proteomes" id="UP000188268"/>
    </source>
</evidence>
<proteinExistence type="predicted"/>
<feature type="region of interest" description="Disordered" evidence="1">
    <location>
        <begin position="142"/>
        <end position="177"/>
    </location>
</feature>
<comment type="caution">
    <text evidence="3">The sequence shown here is derived from an EMBL/GenBank/DDBJ whole genome shotgun (WGS) entry which is preliminary data.</text>
</comment>
<name>A0A1R3GHU2_COCAP</name>
<dbReference type="OrthoDB" id="1752323at2759"/>
<sequence>MVFEIDTSCSPIKLTVYQLVFHHGGVIVESPTLAYVNGQTKVIEWHDPEKLCVWTLLSLAASIGYHANSIKRRRFCPPGVSLDEGLKLVFDDDSVALLCKHLEEDEKLVNIYVEHGDSVITGEVPLPAGFNEPVEVVAGVGDEHGGSGDEMNDVDHSSSEEDAARVVEQNEEEEEEEIALVNVDLDSDGGEDPEIVSALNKVKKALEKEQQKRKELEELERNEFHEIPVQQR</sequence>
<gene>
    <name evidence="3" type="ORF">CCACVL1_25725</name>
</gene>
<dbReference type="InterPro" id="IPR058594">
    <property type="entry name" value="PB1-like_dom_pln"/>
</dbReference>
<feature type="compositionally biased region" description="Basic and acidic residues" evidence="1">
    <location>
        <begin position="142"/>
        <end position="165"/>
    </location>
</feature>
<dbReference type="Pfam" id="PF26130">
    <property type="entry name" value="PB1-like"/>
    <property type="match status" value="1"/>
</dbReference>
<organism evidence="3 4">
    <name type="scientific">Corchorus capsularis</name>
    <name type="common">Jute</name>
    <dbReference type="NCBI Taxonomy" id="210143"/>
    <lineage>
        <taxon>Eukaryota</taxon>
        <taxon>Viridiplantae</taxon>
        <taxon>Streptophyta</taxon>
        <taxon>Embryophyta</taxon>
        <taxon>Tracheophyta</taxon>
        <taxon>Spermatophyta</taxon>
        <taxon>Magnoliopsida</taxon>
        <taxon>eudicotyledons</taxon>
        <taxon>Gunneridae</taxon>
        <taxon>Pentapetalae</taxon>
        <taxon>rosids</taxon>
        <taxon>malvids</taxon>
        <taxon>Malvales</taxon>
        <taxon>Malvaceae</taxon>
        <taxon>Grewioideae</taxon>
        <taxon>Apeibeae</taxon>
        <taxon>Corchorus</taxon>
    </lineage>
</organism>
<keyword evidence="4" id="KW-1185">Reference proteome</keyword>
<reference evidence="3 4" key="1">
    <citation type="submission" date="2013-09" db="EMBL/GenBank/DDBJ databases">
        <title>Corchorus capsularis genome sequencing.</title>
        <authorList>
            <person name="Alam M."/>
            <person name="Haque M.S."/>
            <person name="Islam M.S."/>
            <person name="Emdad E.M."/>
            <person name="Islam M.M."/>
            <person name="Ahmed B."/>
            <person name="Halim A."/>
            <person name="Hossen Q.M.M."/>
            <person name="Hossain M.Z."/>
            <person name="Ahmed R."/>
            <person name="Khan M.M."/>
            <person name="Islam R."/>
            <person name="Rashid M.M."/>
            <person name="Khan S.A."/>
            <person name="Rahman M.S."/>
            <person name="Alam M."/>
        </authorList>
    </citation>
    <scope>NUCLEOTIDE SEQUENCE [LARGE SCALE GENOMIC DNA]</scope>
    <source>
        <strain evidence="4">cv. CVL-1</strain>
        <tissue evidence="3">Whole seedling</tissue>
    </source>
</reference>
<evidence type="ECO:0000256" key="1">
    <source>
        <dbReference type="SAM" id="MobiDB-lite"/>
    </source>
</evidence>
<evidence type="ECO:0000313" key="3">
    <source>
        <dbReference type="EMBL" id="OMO57636.1"/>
    </source>
</evidence>
<feature type="domain" description="PB1-like" evidence="2">
    <location>
        <begin position="17"/>
        <end position="115"/>
    </location>
</feature>
<dbReference type="Proteomes" id="UP000188268">
    <property type="component" value="Unassembled WGS sequence"/>
</dbReference>
<dbReference type="AlphaFoldDB" id="A0A1R3GHU2"/>
<accession>A0A1R3GHU2</accession>